<dbReference type="PANTHER" id="PTHR44846:SF17">
    <property type="entry name" value="GNTR-FAMILY TRANSCRIPTIONAL REGULATOR"/>
    <property type="match status" value="1"/>
</dbReference>
<sequence length="237" mass="25187">MRTAHAEIAADYRQKIRTGLLRPGDSLPTARQIMAEYGVSMATAAHAYQELSAAGLTTTRGPGHTVVAGHGSSGIPTRVEMHAESGRSLAEGETSQILDITSVAAPDAIANRLDVEPGTPVTARRRLVTRDGSPTHVSVSYYPQFVVDAAPELTRRSSTGGSRELAAMRLNSRQTRVLEEVTSRPAEADEGELLGLSGPMSTVTCVTRTVWLADGRVVEVATKIVRGTTVLKWSAAL</sequence>
<gene>
    <name evidence="5" type="ORF">HCN56_11105</name>
</gene>
<dbReference type="EMBL" id="JAAVJD010000066">
    <property type="protein sequence ID" value="NJQ06111.1"/>
    <property type="molecule type" value="Genomic_DNA"/>
</dbReference>
<evidence type="ECO:0000256" key="2">
    <source>
        <dbReference type="ARBA" id="ARBA00023125"/>
    </source>
</evidence>
<keyword evidence="6" id="KW-1185">Reference proteome</keyword>
<comment type="caution">
    <text evidence="5">The sequence shown here is derived from an EMBL/GenBank/DDBJ whole genome shotgun (WGS) entry which is preliminary data.</text>
</comment>
<dbReference type="GO" id="GO:0003677">
    <property type="term" value="F:DNA binding"/>
    <property type="evidence" value="ECO:0007669"/>
    <property type="project" value="UniProtKB-KW"/>
</dbReference>
<dbReference type="CDD" id="cd07377">
    <property type="entry name" value="WHTH_GntR"/>
    <property type="match status" value="1"/>
</dbReference>
<dbReference type="InterPro" id="IPR050679">
    <property type="entry name" value="Bact_HTH_transcr_reg"/>
</dbReference>
<evidence type="ECO:0000313" key="6">
    <source>
        <dbReference type="Proteomes" id="UP000578686"/>
    </source>
</evidence>
<dbReference type="InterPro" id="IPR036388">
    <property type="entry name" value="WH-like_DNA-bd_sf"/>
</dbReference>
<dbReference type="SMART" id="SM00866">
    <property type="entry name" value="UTRA"/>
    <property type="match status" value="1"/>
</dbReference>
<dbReference type="SUPFAM" id="SSF46785">
    <property type="entry name" value="Winged helix' DNA-binding domain"/>
    <property type="match status" value="1"/>
</dbReference>
<proteinExistence type="predicted"/>
<dbReference type="AlphaFoldDB" id="A0A7X6D0R5"/>
<protein>
    <submittedName>
        <fullName evidence="5">GntR family transcriptional regulator</fullName>
    </submittedName>
</protein>
<feature type="domain" description="HTH gntR-type" evidence="4">
    <location>
        <begin position="2"/>
        <end position="69"/>
    </location>
</feature>
<organism evidence="5 6">
    <name type="scientific">Streptomyces lonarensis</name>
    <dbReference type="NCBI Taxonomy" id="700599"/>
    <lineage>
        <taxon>Bacteria</taxon>
        <taxon>Bacillati</taxon>
        <taxon>Actinomycetota</taxon>
        <taxon>Actinomycetes</taxon>
        <taxon>Kitasatosporales</taxon>
        <taxon>Streptomycetaceae</taxon>
        <taxon>Streptomyces</taxon>
    </lineage>
</organism>
<dbReference type="InterPro" id="IPR000524">
    <property type="entry name" value="Tscrpt_reg_HTH_GntR"/>
</dbReference>
<evidence type="ECO:0000313" key="5">
    <source>
        <dbReference type="EMBL" id="NJQ06111.1"/>
    </source>
</evidence>
<dbReference type="Proteomes" id="UP000578686">
    <property type="component" value="Unassembled WGS sequence"/>
</dbReference>
<evidence type="ECO:0000256" key="1">
    <source>
        <dbReference type="ARBA" id="ARBA00023015"/>
    </source>
</evidence>
<dbReference type="PANTHER" id="PTHR44846">
    <property type="entry name" value="MANNOSYL-D-GLYCERATE TRANSPORT/METABOLISM SYSTEM REPRESSOR MNGR-RELATED"/>
    <property type="match status" value="1"/>
</dbReference>
<name>A0A7X6D0R5_9ACTN</name>
<dbReference type="InterPro" id="IPR028978">
    <property type="entry name" value="Chorismate_lyase_/UTRA_dom_sf"/>
</dbReference>
<dbReference type="GO" id="GO:0045892">
    <property type="term" value="P:negative regulation of DNA-templated transcription"/>
    <property type="evidence" value="ECO:0007669"/>
    <property type="project" value="TreeGrafter"/>
</dbReference>
<dbReference type="Pfam" id="PF00392">
    <property type="entry name" value="GntR"/>
    <property type="match status" value="1"/>
</dbReference>
<keyword evidence="2" id="KW-0238">DNA-binding</keyword>
<dbReference type="InterPro" id="IPR011663">
    <property type="entry name" value="UTRA"/>
</dbReference>
<dbReference type="Pfam" id="PF07702">
    <property type="entry name" value="UTRA"/>
    <property type="match status" value="1"/>
</dbReference>
<evidence type="ECO:0000256" key="3">
    <source>
        <dbReference type="ARBA" id="ARBA00023163"/>
    </source>
</evidence>
<keyword evidence="1" id="KW-0805">Transcription regulation</keyword>
<dbReference type="SMART" id="SM00345">
    <property type="entry name" value="HTH_GNTR"/>
    <property type="match status" value="1"/>
</dbReference>
<dbReference type="SUPFAM" id="SSF64288">
    <property type="entry name" value="Chorismate lyase-like"/>
    <property type="match status" value="1"/>
</dbReference>
<reference evidence="5 6" key="1">
    <citation type="submission" date="2020-03" db="EMBL/GenBank/DDBJ databases">
        <title>Draft genome of Streptomyces sp. ventii, isolated from the Axial Seamount in the Pacific Ocean, and resequencing of the two type strains Streptomyces lonarensis strain NCL 716 and Streptomyces bohaiensis strain 11A07.</title>
        <authorList>
            <person name="Loughran R.M."/>
            <person name="Pfannmuller K.M."/>
            <person name="Wasson B.J."/>
            <person name="Deadmond M.C."/>
            <person name="Paddock B.E."/>
            <person name="Koyack M.J."/>
            <person name="Gallegos D.A."/>
            <person name="Mitchell E.A."/>
            <person name="Ushijima B."/>
            <person name="Saw J.H."/>
            <person name="Mcphail K.L."/>
            <person name="Videau P."/>
        </authorList>
    </citation>
    <scope>NUCLEOTIDE SEQUENCE [LARGE SCALE GENOMIC DNA]</scope>
    <source>
        <strain evidence="5 6">NCL716</strain>
    </source>
</reference>
<evidence type="ECO:0000259" key="4">
    <source>
        <dbReference type="PROSITE" id="PS50949"/>
    </source>
</evidence>
<dbReference type="GO" id="GO:0003700">
    <property type="term" value="F:DNA-binding transcription factor activity"/>
    <property type="evidence" value="ECO:0007669"/>
    <property type="project" value="InterPro"/>
</dbReference>
<dbReference type="PROSITE" id="PS50949">
    <property type="entry name" value="HTH_GNTR"/>
    <property type="match status" value="1"/>
</dbReference>
<dbReference type="Gene3D" id="1.10.10.10">
    <property type="entry name" value="Winged helix-like DNA-binding domain superfamily/Winged helix DNA-binding domain"/>
    <property type="match status" value="1"/>
</dbReference>
<dbReference type="Gene3D" id="3.40.1410.10">
    <property type="entry name" value="Chorismate lyase-like"/>
    <property type="match status" value="1"/>
</dbReference>
<keyword evidence="3" id="KW-0804">Transcription</keyword>
<accession>A0A7X6D0R5</accession>
<dbReference type="InterPro" id="IPR036390">
    <property type="entry name" value="WH_DNA-bd_sf"/>
</dbReference>